<name>A0A1H9I552_9BACT</name>
<proteinExistence type="predicted"/>
<accession>A0A1H9I552</accession>
<evidence type="ECO:0000313" key="3">
    <source>
        <dbReference type="Proteomes" id="UP000199021"/>
    </source>
</evidence>
<feature type="transmembrane region" description="Helical" evidence="1">
    <location>
        <begin position="169"/>
        <end position="193"/>
    </location>
</feature>
<sequence length="388" mass="44372">MLTLQGKRTNNILSGIDFKLSLTGLTHDSHYVIGDQLTGQLNVVANRELLNTNIILVLSYVLASELKQEETVAYTYYLTQGIRLQKNLPTDYDVPIPFHLGRANFSGQKLNAFWQLKVWLSHDVPATERTLLNKVFGSETQKITSTFLIPVRYGKGNYRVQARELPIPFFNNLMIGGTTFVTAGLIFFLSLQLGLEQSFQPYFFTFILALLVITFYHVIRLASFKMTPMEINPLRDGKLRIQYLNRGEGHLEGAEIGLRLKEKRQAKNGNGQLDLGEGLLFEKKTPLKGSSRPLGHLNEIIIPFTDRIDEFPTSYLLGSPKHPHGYEWEVFLKTPIPILGGTKEIRWPIQVDWEPLRTTPPSPQELEEEKLKLRELAENRQIKQLTRR</sequence>
<dbReference type="RefSeq" id="WP_090169299.1">
    <property type="nucleotide sequence ID" value="NZ_FOFB01000014.1"/>
</dbReference>
<keyword evidence="1" id="KW-1133">Transmembrane helix</keyword>
<dbReference type="OrthoDB" id="1504239at2"/>
<dbReference type="Proteomes" id="UP000199021">
    <property type="component" value="Unassembled WGS sequence"/>
</dbReference>
<dbReference type="InParanoid" id="A0A1H9I552"/>
<dbReference type="AlphaFoldDB" id="A0A1H9I552"/>
<keyword evidence="1" id="KW-0812">Transmembrane</keyword>
<reference evidence="3" key="1">
    <citation type="submission" date="2016-10" db="EMBL/GenBank/DDBJ databases">
        <authorList>
            <person name="Varghese N."/>
            <person name="Submissions S."/>
        </authorList>
    </citation>
    <scope>NUCLEOTIDE SEQUENCE [LARGE SCALE GENOMIC DNA]</scope>
    <source>
        <strain evidence="3">DSM 24740</strain>
    </source>
</reference>
<organism evidence="2 3">
    <name type="scientific">Neolewinella agarilytica</name>
    <dbReference type="NCBI Taxonomy" id="478744"/>
    <lineage>
        <taxon>Bacteria</taxon>
        <taxon>Pseudomonadati</taxon>
        <taxon>Bacteroidota</taxon>
        <taxon>Saprospiria</taxon>
        <taxon>Saprospirales</taxon>
        <taxon>Lewinellaceae</taxon>
        <taxon>Neolewinella</taxon>
    </lineage>
</organism>
<gene>
    <name evidence="2" type="ORF">SAMN05444359_11445</name>
</gene>
<evidence type="ECO:0000313" key="2">
    <source>
        <dbReference type="EMBL" id="SEQ69700.1"/>
    </source>
</evidence>
<protein>
    <submittedName>
        <fullName evidence="2">Uncharacterized protein</fullName>
    </submittedName>
</protein>
<dbReference type="STRING" id="478744.SAMN05444359_11445"/>
<evidence type="ECO:0000256" key="1">
    <source>
        <dbReference type="SAM" id="Phobius"/>
    </source>
</evidence>
<keyword evidence="3" id="KW-1185">Reference proteome</keyword>
<keyword evidence="1" id="KW-0472">Membrane</keyword>
<feature type="transmembrane region" description="Helical" evidence="1">
    <location>
        <begin position="199"/>
        <end position="219"/>
    </location>
</feature>
<dbReference type="EMBL" id="FOFB01000014">
    <property type="protein sequence ID" value="SEQ69700.1"/>
    <property type="molecule type" value="Genomic_DNA"/>
</dbReference>